<feature type="region of interest" description="Disordered" evidence="1">
    <location>
        <begin position="116"/>
        <end position="166"/>
    </location>
</feature>
<accession>A0A1Y2HZU5</accession>
<organism evidence="2 3">
    <name type="scientific">Catenaria anguillulae PL171</name>
    <dbReference type="NCBI Taxonomy" id="765915"/>
    <lineage>
        <taxon>Eukaryota</taxon>
        <taxon>Fungi</taxon>
        <taxon>Fungi incertae sedis</taxon>
        <taxon>Blastocladiomycota</taxon>
        <taxon>Blastocladiomycetes</taxon>
        <taxon>Blastocladiales</taxon>
        <taxon>Catenariaceae</taxon>
        <taxon>Catenaria</taxon>
    </lineage>
</organism>
<keyword evidence="3" id="KW-1185">Reference proteome</keyword>
<evidence type="ECO:0000256" key="1">
    <source>
        <dbReference type="SAM" id="MobiDB-lite"/>
    </source>
</evidence>
<evidence type="ECO:0000313" key="3">
    <source>
        <dbReference type="Proteomes" id="UP000193411"/>
    </source>
</evidence>
<dbReference type="EMBL" id="MCFL01000008">
    <property type="protein sequence ID" value="ORZ38682.1"/>
    <property type="molecule type" value="Genomic_DNA"/>
</dbReference>
<reference evidence="2 3" key="1">
    <citation type="submission" date="2016-07" db="EMBL/GenBank/DDBJ databases">
        <title>Pervasive Adenine N6-methylation of Active Genes in Fungi.</title>
        <authorList>
            <consortium name="DOE Joint Genome Institute"/>
            <person name="Mondo S.J."/>
            <person name="Dannebaum R.O."/>
            <person name="Kuo R.C."/>
            <person name="Labutti K."/>
            <person name="Haridas S."/>
            <person name="Kuo A."/>
            <person name="Salamov A."/>
            <person name="Ahrendt S.R."/>
            <person name="Lipzen A."/>
            <person name="Sullivan W."/>
            <person name="Andreopoulos W.B."/>
            <person name="Clum A."/>
            <person name="Lindquist E."/>
            <person name="Daum C."/>
            <person name="Ramamoorthy G.K."/>
            <person name="Gryganskyi A."/>
            <person name="Culley D."/>
            <person name="Magnuson J.K."/>
            <person name="James T.Y."/>
            <person name="O'Malley M.A."/>
            <person name="Stajich J.E."/>
            <person name="Spatafora J.W."/>
            <person name="Visel A."/>
            <person name="Grigoriev I.V."/>
        </authorList>
    </citation>
    <scope>NUCLEOTIDE SEQUENCE [LARGE SCALE GENOMIC DNA]</scope>
    <source>
        <strain evidence="2 3">PL171</strain>
    </source>
</reference>
<protein>
    <submittedName>
        <fullName evidence="2">Uncharacterized protein</fullName>
    </submittedName>
</protein>
<proteinExistence type="predicted"/>
<feature type="compositionally biased region" description="Acidic residues" evidence="1">
    <location>
        <begin position="131"/>
        <end position="142"/>
    </location>
</feature>
<dbReference type="Proteomes" id="UP000193411">
    <property type="component" value="Unassembled WGS sequence"/>
</dbReference>
<name>A0A1Y2HZU5_9FUNG</name>
<dbReference type="OrthoDB" id="6580118at2759"/>
<comment type="caution">
    <text evidence="2">The sequence shown here is derived from an EMBL/GenBank/DDBJ whole genome shotgun (WGS) entry which is preliminary data.</text>
</comment>
<sequence>MYLANPLMMSACWPYCNGIIQINGDKLSYVGATRVLEWGRRNGVRIQESAAMQAATQQGHLDVLGWWLQHVDEVKPVIPSATCVFKLCQGDAEKWAWWLESGSLKDLKSVFEISDSEFEEDDHGSQTSSEFGEETVDSDGDSETSRDLGGEETDESDWTVTTDTSS</sequence>
<gene>
    <name evidence="2" type="ORF">BCR44DRAFT_25890</name>
</gene>
<evidence type="ECO:0000313" key="2">
    <source>
        <dbReference type="EMBL" id="ORZ38682.1"/>
    </source>
</evidence>
<dbReference type="AlphaFoldDB" id="A0A1Y2HZU5"/>